<evidence type="ECO:0000256" key="1">
    <source>
        <dbReference type="SAM" id="Phobius"/>
    </source>
</evidence>
<name>A0ABQ5NA57_9CLOT</name>
<gene>
    <name evidence="2" type="ORF">bsdE14_35180</name>
</gene>
<keyword evidence="1" id="KW-1133">Transmembrane helix</keyword>
<dbReference type="RefSeq" id="WP_264851417.1">
    <property type="nucleotide sequence ID" value="NZ_BRXR01000001.1"/>
</dbReference>
<proteinExistence type="predicted"/>
<reference evidence="2 3" key="1">
    <citation type="journal article" date="2024" name="Int. J. Syst. Evol. Microbiol.">
        <title>Clostridium omnivorum sp. nov., isolated from anoxic soil under the treatment of reductive soil disinfestation.</title>
        <authorList>
            <person name="Ueki A."/>
            <person name="Tonouchi A."/>
            <person name="Kaku N."/>
            <person name="Honma S."/>
            <person name="Ueki K."/>
        </authorList>
    </citation>
    <scope>NUCLEOTIDE SEQUENCE [LARGE SCALE GENOMIC DNA]</scope>
    <source>
        <strain evidence="2 3">E14</strain>
    </source>
</reference>
<accession>A0ABQ5NA57</accession>
<keyword evidence="1" id="KW-0472">Membrane</keyword>
<keyword evidence="1" id="KW-0812">Transmembrane</keyword>
<dbReference type="EMBL" id="BRXR01000001">
    <property type="protein sequence ID" value="GLC32108.1"/>
    <property type="molecule type" value="Genomic_DNA"/>
</dbReference>
<organism evidence="2 3">
    <name type="scientific">Clostridium omnivorum</name>
    <dbReference type="NCBI Taxonomy" id="1604902"/>
    <lineage>
        <taxon>Bacteria</taxon>
        <taxon>Bacillati</taxon>
        <taxon>Bacillota</taxon>
        <taxon>Clostridia</taxon>
        <taxon>Eubacteriales</taxon>
        <taxon>Clostridiaceae</taxon>
        <taxon>Clostridium</taxon>
    </lineage>
</organism>
<comment type="caution">
    <text evidence="2">The sequence shown here is derived from an EMBL/GenBank/DDBJ whole genome shotgun (WGS) entry which is preliminary data.</text>
</comment>
<evidence type="ECO:0000313" key="2">
    <source>
        <dbReference type="EMBL" id="GLC32108.1"/>
    </source>
</evidence>
<feature type="transmembrane region" description="Helical" evidence="1">
    <location>
        <begin position="7"/>
        <end position="26"/>
    </location>
</feature>
<protein>
    <submittedName>
        <fullName evidence="2">Uncharacterized protein</fullName>
    </submittedName>
</protein>
<keyword evidence="3" id="KW-1185">Reference proteome</keyword>
<sequence length="56" mass="6631">MSKFKKLLVILLFILAIELLMIYIGYRTNLKTSAPGETDKYNKESYMVLYDVNYNF</sequence>
<dbReference type="Proteomes" id="UP001208567">
    <property type="component" value="Unassembled WGS sequence"/>
</dbReference>
<evidence type="ECO:0000313" key="3">
    <source>
        <dbReference type="Proteomes" id="UP001208567"/>
    </source>
</evidence>